<protein>
    <submittedName>
        <fullName evidence="1">Uncharacterized protein</fullName>
    </submittedName>
</protein>
<dbReference type="EMBL" id="MU266733">
    <property type="protein sequence ID" value="KAH7918799.1"/>
    <property type="molecule type" value="Genomic_DNA"/>
</dbReference>
<organism evidence="1 2">
    <name type="scientific">Leucogyrophana mollusca</name>
    <dbReference type="NCBI Taxonomy" id="85980"/>
    <lineage>
        <taxon>Eukaryota</taxon>
        <taxon>Fungi</taxon>
        <taxon>Dikarya</taxon>
        <taxon>Basidiomycota</taxon>
        <taxon>Agaricomycotina</taxon>
        <taxon>Agaricomycetes</taxon>
        <taxon>Agaricomycetidae</taxon>
        <taxon>Boletales</taxon>
        <taxon>Boletales incertae sedis</taxon>
        <taxon>Leucogyrophana</taxon>
    </lineage>
</organism>
<sequence>MPDLLAFHRISAFAHHYHRSHPSHIRTDRMGRSACLNARTVFILGAASHTTAIMVTNRSTVSDIMDTLLARGLVPAHYRQSHFLCLPGFFGRRLDWDELLSPFVVSLSHLHLRLRLPGGAGGVGAGSGDPPATQVIHVRPITRLLKKKAKGRPGKLAREDVWVLPAVSSSSGQHERRVNQTTYSMDNLGNVSARNRAISLPEQACSSDPSPLHSHSDDIGLDDNFHWDDSAAAWDSGDGYAVPSKRKRTAGDHPLLHWVPERGSYLDELIRHEGRGDRGRTGFCNDCGTESSQYRCEDCFGEDMLCIACAVKRHRASPLHRLKEWNGTFFERVTLKSLGLRIQLGHQLGESCPNPECAFGDAFVVIDSHGIHEVGVDFCGCEIAQTRTKQLLRARWFPSTSVDPKSAATFRALEEYHLLSFELKVSAYEFYGALVRRTDNTGLTPPKDRYDAFMRMVRKWRHLKMLKRSGRGHDPEGVDATKEGECAVLCPACPHPGKNLPADWESVPAPKRWLYALFIAIDANFRLKRKLVSSDSADPGLSAGLAFFVPEKVYKAYLKAHDNYAQEKSTCVSHSAVNMADTKSARGLAASGIGTVDCARHNMKLPNGVGDLQKGERYINMDYLFFSAVRGSAIQVFNVSYDIACQWHKHLWSRMGMLPSESHIDVSKKIINFFVPKFHLPAHIPECQTRFSFNFIKGVGRTDGEAPERGWSNINPVSSSTKEMGPGSRRDTLDDHFGDWNWKKVAGLGRSLFRKYNEAKTESLRHQSALDELEAALPQDSLAQWRFEVEAWENDRSQTNPYETKVQTITQAAVRLQLAQDESEELREGNNPSMHMDVSPSMLVSSGIDLEDQQRRVKAERSALSAHATDSQKARLQQTSNTLQRKVEAWIAIQVLYMPPVSLLRARAAGENHGDEPEKPEDIKLWLPSQLEPSVTCDTRLQNYEWRLRFAQAGDALNDVRRYVRLESYLLGFKDRNLRGQGANTRARNTLAKVAMRRETAKSRYDAARGALKALGGVLGKVGWESAYQELTGNDMRSIQDLLAGETEGRRTLSWIWKTSGILSRPDNDEGLQDGVALQLRVIRS</sequence>
<gene>
    <name evidence="1" type="ORF">BV22DRAFT_1199825</name>
</gene>
<name>A0ACB8B0P1_9AGAM</name>
<accession>A0ACB8B0P1</accession>
<evidence type="ECO:0000313" key="2">
    <source>
        <dbReference type="Proteomes" id="UP000790709"/>
    </source>
</evidence>
<evidence type="ECO:0000313" key="1">
    <source>
        <dbReference type="EMBL" id="KAH7918799.1"/>
    </source>
</evidence>
<proteinExistence type="predicted"/>
<dbReference type="Proteomes" id="UP000790709">
    <property type="component" value="Unassembled WGS sequence"/>
</dbReference>
<keyword evidence="2" id="KW-1185">Reference proteome</keyword>
<comment type="caution">
    <text evidence="1">The sequence shown here is derived from an EMBL/GenBank/DDBJ whole genome shotgun (WGS) entry which is preliminary data.</text>
</comment>
<reference evidence="1" key="1">
    <citation type="journal article" date="2021" name="New Phytol.">
        <title>Evolutionary innovations through gain and loss of genes in the ectomycorrhizal Boletales.</title>
        <authorList>
            <person name="Wu G."/>
            <person name="Miyauchi S."/>
            <person name="Morin E."/>
            <person name="Kuo A."/>
            <person name="Drula E."/>
            <person name="Varga T."/>
            <person name="Kohler A."/>
            <person name="Feng B."/>
            <person name="Cao Y."/>
            <person name="Lipzen A."/>
            <person name="Daum C."/>
            <person name="Hundley H."/>
            <person name="Pangilinan J."/>
            <person name="Johnson J."/>
            <person name="Barry K."/>
            <person name="LaButti K."/>
            <person name="Ng V."/>
            <person name="Ahrendt S."/>
            <person name="Min B."/>
            <person name="Choi I.G."/>
            <person name="Park H."/>
            <person name="Plett J.M."/>
            <person name="Magnuson J."/>
            <person name="Spatafora J.W."/>
            <person name="Nagy L.G."/>
            <person name="Henrissat B."/>
            <person name="Grigoriev I.V."/>
            <person name="Yang Z.L."/>
            <person name="Xu J."/>
            <person name="Martin F.M."/>
        </authorList>
    </citation>
    <scope>NUCLEOTIDE SEQUENCE</scope>
    <source>
        <strain evidence="1">KUC20120723A-06</strain>
    </source>
</reference>